<evidence type="ECO:0000313" key="6">
    <source>
        <dbReference type="EMBL" id="GAA5197321.1"/>
    </source>
</evidence>
<sequence>MPDRVRVGVVLRRLREQRGLTQAALARALGISPSYVNQLESNQRPLTEAVRFKLADVLQVDLEQFSPSGTERLVAELSDVVADPAFRDDIARADLRELAASMPAVGRLLVELHRRYRHGLAVNDAIATRIDASVPMAYEEVRELFYAHRNYIATLDTAAERVFAEARLTIGATVDGLTQRLARHGTTVVDLPAAESMRLKRRFDPDRDVLALSAQLNPGQRAFQLATHLAMVEFADQIEDVVRAADLSTDETRALARVGLANYAAGALVLPYRPFRDAAEQLRYDIDLLRQRFQVGYETVAHRLSTLQRPGTRGVPFFFVRVDRAGNVSKRQSATDFHFSRVGGSCPLWNVYDAFAHPFQIRTQLAEMPDGRRYLWVARTVTRRTGGYRTPAKTFAIGLGCDLRHASRLVYADDLDLDNPAALTPIGPGCKVCDRTGCPQRALPAVGRPLDVDPHHARFVPYATVTRPH</sequence>
<keyword evidence="3" id="KW-0238">DNA-binding</keyword>
<dbReference type="SMART" id="SM00530">
    <property type="entry name" value="HTH_XRE"/>
    <property type="match status" value="1"/>
</dbReference>
<evidence type="ECO:0000256" key="4">
    <source>
        <dbReference type="ARBA" id="ARBA00023163"/>
    </source>
</evidence>
<dbReference type="Pfam" id="PF06114">
    <property type="entry name" value="Peptidase_M78"/>
    <property type="match status" value="1"/>
</dbReference>
<dbReference type="InterPro" id="IPR010359">
    <property type="entry name" value="IrrE_HExxH"/>
</dbReference>
<reference evidence="7" key="1">
    <citation type="journal article" date="2019" name="Int. J. Syst. Evol. Microbiol.">
        <title>The Global Catalogue of Microorganisms (GCM) 10K type strain sequencing project: providing services to taxonomists for standard genome sequencing and annotation.</title>
        <authorList>
            <consortium name="The Broad Institute Genomics Platform"/>
            <consortium name="The Broad Institute Genome Sequencing Center for Infectious Disease"/>
            <person name="Wu L."/>
            <person name="Ma J."/>
        </authorList>
    </citation>
    <scope>NUCLEOTIDE SEQUENCE [LARGE SCALE GENOMIC DNA]</scope>
    <source>
        <strain evidence="7">JCM 18304</strain>
    </source>
</reference>
<keyword evidence="7" id="KW-1185">Reference proteome</keyword>
<name>A0ABP9SMF3_9ACTN</name>
<keyword evidence="2" id="KW-0805">Transcription regulation</keyword>
<protein>
    <submittedName>
        <fullName evidence="6">Short-chain fatty acyl-CoA regulator family protein</fullName>
    </submittedName>
</protein>
<accession>A0ABP9SMF3</accession>
<dbReference type="Gene3D" id="1.10.260.40">
    <property type="entry name" value="lambda repressor-like DNA-binding domains"/>
    <property type="match status" value="1"/>
</dbReference>
<dbReference type="EMBL" id="BAABJQ010000029">
    <property type="protein sequence ID" value="GAA5197321.1"/>
    <property type="molecule type" value="Genomic_DNA"/>
</dbReference>
<dbReference type="CDD" id="cd00093">
    <property type="entry name" value="HTH_XRE"/>
    <property type="match status" value="1"/>
</dbReference>
<dbReference type="InterPro" id="IPR018653">
    <property type="entry name" value="ScfR_C"/>
</dbReference>
<comment type="similarity">
    <text evidence="1">Belongs to the short-chain fatty acyl-CoA assimilation regulator (ScfR) family.</text>
</comment>
<dbReference type="InterPro" id="IPR050807">
    <property type="entry name" value="TransReg_Diox_bact_type"/>
</dbReference>
<organism evidence="6 7">
    <name type="scientific">Rugosimonospora acidiphila</name>
    <dbReference type="NCBI Taxonomy" id="556531"/>
    <lineage>
        <taxon>Bacteria</taxon>
        <taxon>Bacillati</taxon>
        <taxon>Actinomycetota</taxon>
        <taxon>Actinomycetes</taxon>
        <taxon>Micromonosporales</taxon>
        <taxon>Micromonosporaceae</taxon>
        <taxon>Rugosimonospora</taxon>
    </lineage>
</organism>
<dbReference type="Proteomes" id="UP001501570">
    <property type="component" value="Unassembled WGS sequence"/>
</dbReference>
<evidence type="ECO:0000256" key="1">
    <source>
        <dbReference type="ARBA" id="ARBA00007227"/>
    </source>
</evidence>
<dbReference type="InterPro" id="IPR026281">
    <property type="entry name" value="HTH_RamB"/>
</dbReference>
<dbReference type="PANTHER" id="PTHR46797">
    <property type="entry name" value="HTH-TYPE TRANSCRIPTIONAL REGULATOR"/>
    <property type="match status" value="1"/>
</dbReference>
<proteinExistence type="inferred from homology"/>
<dbReference type="RefSeq" id="WP_345636734.1">
    <property type="nucleotide sequence ID" value="NZ_BAABJQ010000029.1"/>
</dbReference>
<dbReference type="SUPFAM" id="SSF47413">
    <property type="entry name" value="lambda repressor-like DNA-binding domains"/>
    <property type="match status" value="1"/>
</dbReference>
<dbReference type="Pfam" id="PF01381">
    <property type="entry name" value="HTH_3"/>
    <property type="match status" value="1"/>
</dbReference>
<evidence type="ECO:0000259" key="5">
    <source>
        <dbReference type="PROSITE" id="PS50943"/>
    </source>
</evidence>
<dbReference type="PANTHER" id="PTHR46797:SF23">
    <property type="entry name" value="HTH-TYPE TRANSCRIPTIONAL REGULATOR SUTR"/>
    <property type="match status" value="1"/>
</dbReference>
<keyword evidence="4" id="KW-0804">Transcription</keyword>
<comment type="caution">
    <text evidence="6">The sequence shown here is derived from an EMBL/GenBank/DDBJ whole genome shotgun (WGS) entry which is preliminary data.</text>
</comment>
<feature type="domain" description="HTH cro/C1-type" evidence="5">
    <location>
        <begin position="11"/>
        <end position="65"/>
    </location>
</feature>
<dbReference type="PROSITE" id="PS50943">
    <property type="entry name" value="HTH_CROC1"/>
    <property type="match status" value="1"/>
</dbReference>
<dbReference type="InterPro" id="IPR010982">
    <property type="entry name" value="Lambda_DNA-bd_dom_sf"/>
</dbReference>
<evidence type="ECO:0000256" key="2">
    <source>
        <dbReference type="ARBA" id="ARBA00023015"/>
    </source>
</evidence>
<evidence type="ECO:0000256" key="3">
    <source>
        <dbReference type="ARBA" id="ARBA00023125"/>
    </source>
</evidence>
<gene>
    <name evidence="6" type="ORF">GCM10023322_68270</name>
</gene>
<evidence type="ECO:0000313" key="7">
    <source>
        <dbReference type="Proteomes" id="UP001501570"/>
    </source>
</evidence>
<dbReference type="Pfam" id="PF09856">
    <property type="entry name" value="ScfRs"/>
    <property type="match status" value="1"/>
</dbReference>
<dbReference type="InterPro" id="IPR001387">
    <property type="entry name" value="Cro/C1-type_HTH"/>
</dbReference>
<dbReference type="PIRSF" id="PIRSF019251">
    <property type="entry name" value="Rv0465c"/>
    <property type="match status" value="1"/>
</dbReference>